<dbReference type="Proteomes" id="UP001163046">
    <property type="component" value="Unassembled WGS sequence"/>
</dbReference>
<proteinExistence type="predicted"/>
<protein>
    <submittedName>
        <fullName evidence="2">Uncharacterized protein</fullName>
    </submittedName>
</protein>
<dbReference type="AlphaFoldDB" id="A0A9X0CZ77"/>
<keyword evidence="3" id="KW-1185">Reference proteome</keyword>
<organism evidence="2 3">
    <name type="scientific">Desmophyllum pertusum</name>
    <dbReference type="NCBI Taxonomy" id="174260"/>
    <lineage>
        <taxon>Eukaryota</taxon>
        <taxon>Metazoa</taxon>
        <taxon>Cnidaria</taxon>
        <taxon>Anthozoa</taxon>
        <taxon>Hexacorallia</taxon>
        <taxon>Scleractinia</taxon>
        <taxon>Caryophylliina</taxon>
        <taxon>Caryophylliidae</taxon>
        <taxon>Desmophyllum</taxon>
    </lineage>
</organism>
<comment type="caution">
    <text evidence="2">The sequence shown here is derived from an EMBL/GenBank/DDBJ whole genome shotgun (WGS) entry which is preliminary data.</text>
</comment>
<gene>
    <name evidence="2" type="ORF">OS493_012577</name>
</gene>
<sequence>MPHCCATIDELVLVKREGCNQPHQRKKQTTTSKTPSGNIECEKGTRTEVMWRLRMLITLINKTMMMPKFDNTNNAIKGTPHERIMVDETMQFPFDAANEILNEHSYCFFKCQEESSVKTNDSDFQAEFFFEHPHPTAEAAESGDELFSSPPSSPVKR</sequence>
<accession>A0A9X0CZ77</accession>
<evidence type="ECO:0000313" key="3">
    <source>
        <dbReference type="Proteomes" id="UP001163046"/>
    </source>
</evidence>
<feature type="region of interest" description="Disordered" evidence="1">
    <location>
        <begin position="131"/>
        <end position="157"/>
    </location>
</feature>
<reference evidence="2" key="1">
    <citation type="submission" date="2023-01" db="EMBL/GenBank/DDBJ databases">
        <title>Genome assembly of the deep-sea coral Lophelia pertusa.</title>
        <authorList>
            <person name="Herrera S."/>
            <person name="Cordes E."/>
        </authorList>
    </citation>
    <scope>NUCLEOTIDE SEQUENCE</scope>
    <source>
        <strain evidence="2">USNM1676648</strain>
        <tissue evidence="2">Polyp</tissue>
    </source>
</reference>
<dbReference type="EMBL" id="MU826355">
    <property type="protein sequence ID" value="KAJ7379828.1"/>
    <property type="molecule type" value="Genomic_DNA"/>
</dbReference>
<name>A0A9X0CZ77_9CNID</name>
<evidence type="ECO:0000313" key="2">
    <source>
        <dbReference type="EMBL" id="KAJ7379828.1"/>
    </source>
</evidence>
<evidence type="ECO:0000256" key="1">
    <source>
        <dbReference type="SAM" id="MobiDB-lite"/>
    </source>
</evidence>
<feature type="region of interest" description="Disordered" evidence="1">
    <location>
        <begin position="20"/>
        <end position="40"/>
    </location>
</feature>